<evidence type="ECO:0000256" key="1">
    <source>
        <dbReference type="SAM" id="SignalP"/>
    </source>
</evidence>
<proteinExistence type="predicted"/>
<dbReference type="PANTHER" id="PTHR11360:SF251">
    <property type="entry name" value="MAJOR FACILITATOR SUPERFAMILY (MFS) PROFILE DOMAIN-CONTAINING PROTEIN"/>
    <property type="match status" value="1"/>
</dbReference>
<sequence>MIDAYGWQTTYRIMAGVVLVLCLSGLTYSPNVQSEETESTSVEVKDKGCHIDVSVWKEPEFVATVVSCAVMMFGHYVPQIHLVRYCEDIGITAAQAIATLRLLWARFLRRETGIWSAV</sequence>
<gene>
    <name evidence="2" type="ORF">OS493_006122</name>
</gene>
<dbReference type="SUPFAM" id="SSF103473">
    <property type="entry name" value="MFS general substrate transporter"/>
    <property type="match status" value="1"/>
</dbReference>
<dbReference type="Gene3D" id="1.20.1250.20">
    <property type="entry name" value="MFS general substrate transporter like domains"/>
    <property type="match status" value="1"/>
</dbReference>
<evidence type="ECO:0000313" key="2">
    <source>
        <dbReference type="EMBL" id="KAJ7393156.1"/>
    </source>
</evidence>
<dbReference type="AlphaFoldDB" id="A0A9X0A469"/>
<reference evidence="2" key="1">
    <citation type="submission" date="2023-01" db="EMBL/GenBank/DDBJ databases">
        <title>Genome assembly of the deep-sea coral Lophelia pertusa.</title>
        <authorList>
            <person name="Herrera S."/>
            <person name="Cordes E."/>
        </authorList>
    </citation>
    <scope>NUCLEOTIDE SEQUENCE</scope>
    <source>
        <strain evidence="2">USNM1676648</strain>
        <tissue evidence="2">Polyp</tissue>
    </source>
</reference>
<comment type="caution">
    <text evidence="2">The sequence shown here is derived from an EMBL/GenBank/DDBJ whole genome shotgun (WGS) entry which is preliminary data.</text>
</comment>
<dbReference type="Proteomes" id="UP001163046">
    <property type="component" value="Unassembled WGS sequence"/>
</dbReference>
<organism evidence="2 3">
    <name type="scientific">Desmophyllum pertusum</name>
    <dbReference type="NCBI Taxonomy" id="174260"/>
    <lineage>
        <taxon>Eukaryota</taxon>
        <taxon>Metazoa</taxon>
        <taxon>Cnidaria</taxon>
        <taxon>Anthozoa</taxon>
        <taxon>Hexacorallia</taxon>
        <taxon>Scleractinia</taxon>
        <taxon>Caryophylliina</taxon>
        <taxon>Caryophylliidae</taxon>
        <taxon>Desmophyllum</taxon>
    </lineage>
</organism>
<keyword evidence="1" id="KW-0732">Signal</keyword>
<accession>A0A9X0A469</accession>
<feature type="signal peptide" evidence="1">
    <location>
        <begin position="1"/>
        <end position="34"/>
    </location>
</feature>
<name>A0A9X0A469_9CNID</name>
<dbReference type="PANTHER" id="PTHR11360">
    <property type="entry name" value="MONOCARBOXYLATE TRANSPORTER"/>
    <property type="match status" value="1"/>
</dbReference>
<dbReference type="InterPro" id="IPR050327">
    <property type="entry name" value="Proton-linked_MCT"/>
</dbReference>
<keyword evidence="3" id="KW-1185">Reference proteome</keyword>
<evidence type="ECO:0000313" key="3">
    <source>
        <dbReference type="Proteomes" id="UP001163046"/>
    </source>
</evidence>
<protein>
    <submittedName>
        <fullName evidence="2">Uncharacterized protein</fullName>
    </submittedName>
</protein>
<feature type="chain" id="PRO_5040936227" evidence="1">
    <location>
        <begin position="35"/>
        <end position="118"/>
    </location>
</feature>
<dbReference type="InterPro" id="IPR036259">
    <property type="entry name" value="MFS_trans_sf"/>
</dbReference>
<dbReference type="EMBL" id="MU825398">
    <property type="protein sequence ID" value="KAJ7393156.1"/>
    <property type="molecule type" value="Genomic_DNA"/>
</dbReference>